<reference evidence="1" key="1">
    <citation type="journal article" date="2021" name="Proc. Natl. Acad. Sci. U.S.A.">
        <title>A Catalog of Tens of Thousands of Viruses from Human Metagenomes Reveals Hidden Associations with Chronic Diseases.</title>
        <authorList>
            <person name="Tisza M.J."/>
            <person name="Buck C.B."/>
        </authorList>
    </citation>
    <scope>NUCLEOTIDE SEQUENCE</scope>
    <source>
        <strain evidence="1">Ctv2R2</strain>
    </source>
</reference>
<sequence>MSASGCPEWSSLPLELGNGTYLYLNSHIQNFQISVISLNNTLRLCGVYNIYEDLIDTAKTTKIIYNTESGKVKFDSSRGACRGQLFKFNERIANT</sequence>
<protein>
    <submittedName>
        <fullName evidence="1">Uncharacterized protein</fullName>
    </submittedName>
</protein>
<name>A0A8S5LAC4_9CAUD</name>
<organism evidence="1">
    <name type="scientific">Siphoviridae sp. ctv2R2</name>
    <dbReference type="NCBI Taxonomy" id="2823609"/>
    <lineage>
        <taxon>Viruses</taxon>
        <taxon>Duplodnaviria</taxon>
        <taxon>Heunggongvirae</taxon>
        <taxon>Uroviricota</taxon>
        <taxon>Caudoviricetes</taxon>
    </lineage>
</organism>
<proteinExistence type="predicted"/>
<evidence type="ECO:0000313" key="1">
    <source>
        <dbReference type="EMBL" id="DAD66908.1"/>
    </source>
</evidence>
<accession>A0A8S5LAC4</accession>
<dbReference type="EMBL" id="BK014664">
    <property type="protein sequence ID" value="DAD66908.1"/>
    <property type="molecule type" value="Genomic_DNA"/>
</dbReference>